<dbReference type="Proteomes" id="UP001165089">
    <property type="component" value="Unassembled WGS sequence"/>
</dbReference>
<proteinExistence type="predicted"/>
<sequence length="327" mass="36454">MPDQPPIRSLKEGDPFAGILLAQEAAFKTSAKGSEYLELKLSDASGDLKGFLWDLRAVEGPLEPIQADAFLWVKGAASSYNGRLQLRLDKVRFVPDGDVADVARFFPVSARPVPEMLAELDDRLAGVADPWIRRLLTALFREDEDLRRAFATAPAAKSMHHVYLGGLLEHTLSILGMAARACDHYPELNRDLVTAGVLLHDVGKTAELSYQRGFGYTDAGNLLGHISIEAEWINREVGKIPGFPEELRLQILHIVLSHHGRLEFGSPVLPKTPEALLVHYLDDLDGKLEVMFRALREEGAGAWSPYNRALDRMIYRTRWPRAESVQK</sequence>
<reference evidence="3 4" key="1">
    <citation type="journal article" date="2023" name="Antonie Van Leeuwenhoek">
        <title>Mesoterricola silvestris gen. nov., sp. nov., Mesoterricola sediminis sp. nov., Geothrix oryzae sp. nov., Geothrix edaphica sp. nov., Geothrix rubra sp. nov., and Geothrix limicola sp. nov., six novel members of Acidobacteriota isolated from soils.</title>
        <authorList>
            <person name="Itoh H."/>
            <person name="Sugisawa Y."/>
            <person name="Mise K."/>
            <person name="Xu Z."/>
            <person name="Kuniyasu M."/>
            <person name="Ushijima N."/>
            <person name="Kawano K."/>
            <person name="Kobayashi E."/>
            <person name="Shiratori Y."/>
            <person name="Masuda Y."/>
            <person name="Senoo K."/>
        </authorList>
    </citation>
    <scope>NUCLEOTIDE SEQUENCE [LARGE SCALE GENOMIC DNA]</scope>
    <source>
        <strain evidence="3 4">Red803</strain>
    </source>
</reference>
<dbReference type="EMBL" id="BSDD01000002">
    <property type="protein sequence ID" value="GLH69463.1"/>
    <property type="molecule type" value="Genomic_DNA"/>
</dbReference>
<dbReference type="RefSeq" id="WP_285723483.1">
    <property type="nucleotide sequence ID" value="NZ_BSDD01000002.1"/>
</dbReference>
<dbReference type="PANTHER" id="PTHR37294:SF1">
    <property type="entry name" value="3'-5' EXORIBONUCLEASE YHAM"/>
    <property type="match status" value="1"/>
</dbReference>
<dbReference type="Gene3D" id="1.10.3210.10">
    <property type="entry name" value="Hypothetical protein af1432"/>
    <property type="match status" value="1"/>
</dbReference>
<dbReference type="InterPro" id="IPR003607">
    <property type="entry name" value="HD/PDEase_dom"/>
</dbReference>
<feature type="domain" description="HD" evidence="2">
    <location>
        <begin position="167"/>
        <end position="287"/>
    </location>
</feature>
<evidence type="ECO:0000256" key="1">
    <source>
        <dbReference type="ARBA" id="ARBA00022801"/>
    </source>
</evidence>
<dbReference type="CDD" id="cd00077">
    <property type="entry name" value="HDc"/>
    <property type="match status" value="1"/>
</dbReference>
<accession>A0ABQ5Q4L9</accession>
<gene>
    <name evidence="3" type="primary">yhaM</name>
    <name evidence="3" type="ORF">GETHPA_09960</name>
</gene>
<comment type="caution">
    <text evidence="3">The sequence shown here is derived from an EMBL/GenBank/DDBJ whole genome shotgun (WGS) entry which is preliminary data.</text>
</comment>
<protein>
    <submittedName>
        <fullName evidence="3">HD family phosphohydrolase</fullName>
    </submittedName>
</protein>
<organism evidence="3 4">
    <name type="scientific">Geothrix rubra</name>
    <dbReference type="NCBI Taxonomy" id="2927977"/>
    <lineage>
        <taxon>Bacteria</taxon>
        <taxon>Pseudomonadati</taxon>
        <taxon>Acidobacteriota</taxon>
        <taxon>Holophagae</taxon>
        <taxon>Holophagales</taxon>
        <taxon>Holophagaceae</taxon>
        <taxon>Geothrix</taxon>
    </lineage>
</organism>
<dbReference type="PROSITE" id="PS51831">
    <property type="entry name" value="HD"/>
    <property type="match status" value="1"/>
</dbReference>
<keyword evidence="4" id="KW-1185">Reference proteome</keyword>
<name>A0ABQ5Q4L9_9BACT</name>
<dbReference type="PANTHER" id="PTHR37294">
    <property type="entry name" value="3'-5' EXORIBONUCLEASE YHAM"/>
    <property type="match status" value="1"/>
</dbReference>
<dbReference type="SMART" id="SM00471">
    <property type="entry name" value="HDc"/>
    <property type="match status" value="1"/>
</dbReference>
<evidence type="ECO:0000259" key="2">
    <source>
        <dbReference type="PROSITE" id="PS51831"/>
    </source>
</evidence>
<dbReference type="Pfam" id="PF01966">
    <property type="entry name" value="HD"/>
    <property type="match status" value="1"/>
</dbReference>
<dbReference type="InterPro" id="IPR050798">
    <property type="entry name" value="YhaM_exoribonuc/phosphodiest"/>
</dbReference>
<evidence type="ECO:0000313" key="4">
    <source>
        <dbReference type="Proteomes" id="UP001165089"/>
    </source>
</evidence>
<dbReference type="SUPFAM" id="SSF109604">
    <property type="entry name" value="HD-domain/PDEase-like"/>
    <property type="match status" value="1"/>
</dbReference>
<keyword evidence="1" id="KW-0378">Hydrolase</keyword>
<dbReference type="InterPro" id="IPR006674">
    <property type="entry name" value="HD_domain"/>
</dbReference>
<evidence type="ECO:0000313" key="3">
    <source>
        <dbReference type="EMBL" id="GLH69463.1"/>
    </source>
</evidence>